<reference evidence="3 4" key="1">
    <citation type="submission" date="2023-04" db="EMBL/GenBank/DDBJ databases">
        <title>Clostridium tannerae sp. nov., isolated from the fecal material of an alpaca.</title>
        <authorList>
            <person name="Miller S."/>
            <person name="Hendry M."/>
            <person name="King J."/>
            <person name="Sankaranarayanan K."/>
            <person name="Lawson P.A."/>
        </authorList>
    </citation>
    <scope>NUCLEOTIDE SEQUENCE [LARGE SCALE GENOMIC DNA]</scope>
    <source>
        <strain evidence="3 4">A1-XYC3</strain>
    </source>
</reference>
<organism evidence="3 4">
    <name type="scientific">Clostridium tanneri</name>
    <dbReference type="NCBI Taxonomy" id="3037988"/>
    <lineage>
        <taxon>Bacteria</taxon>
        <taxon>Bacillati</taxon>
        <taxon>Bacillota</taxon>
        <taxon>Clostridia</taxon>
        <taxon>Eubacteriales</taxon>
        <taxon>Clostridiaceae</taxon>
        <taxon>Clostridium</taxon>
    </lineage>
</organism>
<dbReference type="InterPro" id="IPR012337">
    <property type="entry name" value="RNaseH-like_sf"/>
</dbReference>
<gene>
    <name evidence="3" type="ORF">P8V03_18965</name>
</gene>
<comment type="caution">
    <text evidence="3">The sequence shown here is derived from an EMBL/GenBank/DDBJ whole genome shotgun (WGS) entry which is preliminary data.</text>
</comment>
<sequence length="293" mass="33763">MALAKEYTQKGIKTSRACTLLQISRSAFYPKKETMKNEDESKGKVGRPIPGFSYGINNCIVDDSVIETLLHEACERLPFYGYKKITRILRRNHGLQINAKKVYRLAKKLGLLLPYVKHTKQGHLAVARDITDINQLWQIDIKYVKALNGQFIMLTDMIDVHSRKLVGREITKTATTNDAIVAVKRALLENEVTSKLILRSDNGPQFTSVKFEHFCKTNNIYHELIPTNSPNYNAHIESFHSLLSKECIAWNEIKNFTHGYMLIDEYIKFYNEERIHGSLNYMSPNEFIKKSMS</sequence>
<accession>A0ABU4JZ47</accession>
<evidence type="ECO:0000259" key="2">
    <source>
        <dbReference type="PROSITE" id="PS50994"/>
    </source>
</evidence>
<protein>
    <submittedName>
        <fullName evidence="3">IS3 family transposase</fullName>
    </submittedName>
</protein>
<evidence type="ECO:0000313" key="3">
    <source>
        <dbReference type="EMBL" id="MDW8803213.1"/>
    </source>
</evidence>
<proteinExistence type="predicted"/>
<dbReference type="Gene3D" id="3.30.420.10">
    <property type="entry name" value="Ribonuclease H-like superfamily/Ribonuclease H"/>
    <property type="match status" value="1"/>
</dbReference>
<dbReference type="PANTHER" id="PTHR46889:SF4">
    <property type="entry name" value="TRANSPOSASE INSO FOR INSERTION SEQUENCE ELEMENT IS911B-RELATED"/>
    <property type="match status" value="1"/>
</dbReference>
<dbReference type="InterPro" id="IPR001584">
    <property type="entry name" value="Integrase_cat-core"/>
</dbReference>
<dbReference type="InterPro" id="IPR048020">
    <property type="entry name" value="Transpos_IS3"/>
</dbReference>
<name>A0ABU4JZ47_9CLOT</name>
<dbReference type="PANTHER" id="PTHR46889">
    <property type="entry name" value="TRANSPOSASE INSF FOR INSERTION SEQUENCE IS3B-RELATED"/>
    <property type="match status" value="1"/>
</dbReference>
<dbReference type="EMBL" id="JARUJP010000071">
    <property type="protein sequence ID" value="MDW8803213.1"/>
    <property type="molecule type" value="Genomic_DNA"/>
</dbReference>
<evidence type="ECO:0000313" key="4">
    <source>
        <dbReference type="Proteomes" id="UP001281656"/>
    </source>
</evidence>
<dbReference type="Pfam" id="PF00665">
    <property type="entry name" value="rve"/>
    <property type="match status" value="1"/>
</dbReference>
<dbReference type="PROSITE" id="PS50994">
    <property type="entry name" value="INTEGRASE"/>
    <property type="match status" value="1"/>
</dbReference>
<keyword evidence="4" id="KW-1185">Reference proteome</keyword>
<dbReference type="Pfam" id="PF13276">
    <property type="entry name" value="HTH_21"/>
    <property type="match status" value="1"/>
</dbReference>
<comment type="function">
    <text evidence="1">Involved in the transposition of the insertion sequence.</text>
</comment>
<dbReference type="Proteomes" id="UP001281656">
    <property type="component" value="Unassembled WGS sequence"/>
</dbReference>
<dbReference type="InterPro" id="IPR036397">
    <property type="entry name" value="RNaseH_sf"/>
</dbReference>
<dbReference type="NCBIfam" id="NF033516">
    <property type="entry name" value="transpos_IS3"/>
    <property type="match status" value="1"/>
</dbReference>
<dbReference type="RefSeq" id="WP_318799369.1">
    <property type="nucleotide sequence ID" value="NZ_JARUJP010000071.1"/>
</dbReference>
<dbReference type="InterPro" id="IPR025948">
    <property type="entry name" value="HTH-like_dom"/>
</dbReference>
<dbReference type="InterPro" id="IPR050900">
    <property type="entry name" value="Transposase_IS3/IS150/IS904"/>
</dbReference>
<dbReference type="SUPFAM" id="SSF53098">
    <property type="entry name" value="Ribonuclease H-like"/>
    <property type="match status" value="1"/>
</dbReference>
<evidence type="ECO:0000256" key="1">
    <source>
        <dbReference type="ARBA" id="ARBA00002286"/>
    </source>
</evidence>
<dbReference type="Pfam" id="PF13333">
    <property type="entry name" value="rve_2"/>
    <property type="match status" value="1"/>
</dbReference>
<feature type="domain" description="Integrase catalytic" evidence="2">
    <location>
        <begin position="128"/>
        <end position="292"/>
    </location>
</feature>